<dbReference type="PANTHER" id="PTHR43096:SF52">
    <property type="entry name" value="DNAJ HOMOLOG 1, MITOCHONDRIAL-RELATED"/>
    <property type="match status" value="1"/>
</dbReference>
<dbReference type="PROSITE" id="PS00636">
    <property type="entry name" value="DNAJ_1"/>
    <property type="match status" value="1"/>
</dbReference>
<dbReference type="FunFam" id="2.60.260.20:FF:000005">
    <property type="entry name" value="Chaperone protein dnaJ 1, mitochondrial"/>
    <property type="match status" value="1"/>
</dbReference>
<dbReference type="Proteomes" id="UP000466864">
    <property type="component" value="Unassembled WGS sequence"/>
</dbReference>
<dbReference type="AlphaFoldDB" id="A0A7X2TMP4"/>
<dbReference type="CDD" id="cd06257">
    <property type="entry name" value="DnaJ"/>
    <property type="match status" value="1"/>
</dbReference>
<reference evidence="8 9" key="1">
    <citation type="submission" date="2019-08" db="EMBL/GenBank/DDBJ databases">
        <title>In-depth cultivation of the pig gut microbiome towards novel bacterial diversity and tailored functional studies.</title>
        <authorList>
            <person name="Wylensek D."/>
            <person name="Hitch T.C.A."/>
            <person name="Clavel T."/>
        </authorList>
    </citation>
    <scope>NUCLEOTIDE SEQUENCE [LARGE SCALE GENOMIC DNA]</scope>
    <source>
        <strain evidence="8 9">Oil+RF-744-WCA-WT-13</strain>
    </source>
</reference>
<evidence type="ECO:0000256" key="3">
    <source>
        <dbReference type="ARBA" id="ARBA00022737"/>
    </source>
</evidence>
<dbReference type="EMBL" id="VUMV01000002">
    <property type="protein sequence ID" value="MST81367.1"/>
    <property type="molecule type" value="Genomic_DNA"/>
</dbReference>
<dbReference type="InterPro" id="IPR008971">
    <property type="entry name" value="HSP40/DnaJ_pept-bd"/>
</dbReference>
<evidence type="ECO:0000256" key="4">
    <source>
        <dbReference type="ARBA" id="ARBA00022771"/>
    </source>
</evidence>
<dbReference type="PROSITE" id="PS50076">
    <property type="entry name" value="DNAJ_2"/>
    <property type="match status" value="1"/>
</dbReference>
<feature type="domain" description="J" evidence="7">
    <location>
        <begin position="4"/>
        <end position="69"/>
    </location>
</feature>
<dbReference type="SMART" id="SM00271">
    <property type="entry name" value="DnaJ"/>
    <property type="match status" value="1"/>
</dbReference>
<dbReference type="Pfam" id="PF00226">
    <property type="entry name" value="DnaJ"/>
    <property type="match status" value="1"/>
</dbReference>
<keyword evidence="3" id="KW-0677">Repeat</keyword>
<evidence type="ECO:0000259" key="7">
    <source>
        <dbReference type="PROSITE" id="PS50076"/>
    </source>
</evidence>
<comment type="caution">
    <text evidence="8">The sequence shown here is derived from an EMBL/GenBank/DDBJ whole genome shotgun (WGS) entry which is preliminary data.</text>
</comment>
<evidence type="ECO:0000313" key="8">
    <source>
        <dbReference type="EMBL" id="MST81367.1"/>
    </source>
</evidence>
<dbReference type="InterPro" id="IPR002939">
    <property type="entry name" value="DnaJ_C"/>
</dbReference>
<evidence type="ECO:0000256" key="2">
    <source>
        <dbReference type="ARBA" id="ARBA00022723"/>
    </source>
</evidence>
<dbReference type="InterPro" id="IPR018253">
    <property type="entry name" value="DnaJ_domain_CS"/>
</dbReference>
<keyword evidence="1" id="KW-0235">DNA replication</keyword>
<dbReference type="RefSeq" id="WP_330579097.1">
    <property type="nucleotide sequence ID" value="NZ_VUMV01000002.1"/>
</dbReference>
<dbReference type="SUPFAM" id="SSF49493">
    <property type="entry name" value="HSP40/DnaJ peptide-binding domain"/>
    <property type="match status" value="2"/>
</dbReference>
<evidence type="ECO:0000256" key="5">
    <source>
        <dbReference type="ARBA" id="ARBA00022833"/>
    </source>
</evidence>
<sequence>MKRDYYEVLGLSKGAGEQEIKRAYRKLAKKYHPDMNQGNPQAEKMFQEVNEAYSVLNDPEKKKIYDTYGMAAFAEGMDPKKYAEAQQAWQQSGGYAGGNAQDASDFFRQFRGFHSGTDSDGTQYHTYHFEGGNAEDIFGDLFGHGFGHASGGSGFGGASGFGGNGSEWSGMGNSSYENNDLHSELSIGFDEAVYGCTKTIRLGSAAASGNNGMQTLQIRIPAGMEDGKSIRLKGRGNTGRNGRGDLYIKIHVEPRAGFSRKGRDIYTTAKIPFTTAVFGGEARVSTLKGSVVCKIPAGMQCGGKIRLRGKGVPEGAGKPAGDEYVTIEIQVPRTLSAEQKKALKEFEKASGGHSAVS</sequence>
<dbReference type="GO" id="GO:0006260">
    <property type="term" value="P:DNA replication"/>
    <property type="evidence" value="ECO:0007669"/>
    <property type="project" value="UniProtKB-KW"/>
</dbReference>
<accession>A0A7X2TMP4</accession>
<dbReference type="Pfam" id="PF01556">
    <property type="entry name" value="DnaJ_C"/>
    <property type="match status" value="1"/>
</dbReference>
<evidence type="ECO:0000256" key="1">
    <source>
        <dbReference type="ARBA" id="ARBA00022705"/>
    </source>
</evidence>
<keyword evidence="9" id="KW-1185">Reference proteome</keyword>
<dbReference type="InterPro" id="IPR001623">
    <property type="entry name" value="DnaJ_domain"/>
</dbReference>
<dbReference type="GO" id="GO:0005737">
    <property type="term" value="C:cytoplasm"/>
    <property type="evidence" value="ECO:0007669"/>
    <property type="project" value="TreeGrafter"/>
</dbReference>
<keyword evidence="5" id="KW-0862">Zinc</keyword>
<dbReference type="PRINTS" id="PR00625">
    <property type="entry name" value="JDOMAIN"/>
</dbReference>
<dbReference type="PANTHER" id="PTHR43096">
    <property type="entry name" value="DNAJ HOMOLOG 1, MITOCHONDRIAL-RELATED"/>
    <property type="match status" value="1"/>
</dbReference>
<dbReference type="GO" id="GO:0008270">
    <property type="term" value="F:zinc ion binding"/>
    <property type="evidence" value="ECO:0007669"/>
    <property type="project" value="UniProtKB-KW"/>
</dbReference>
<dbReference type="Gene3D" id="1.10.287.110">
    <property type="entry name" value="DnaJ domain"/>
    <property type="match status" value="1"/>
</dbReference>
<keyword evidence="6" id="KW-0143">Chaperone</keyword>
<dbReference type="CDD" id="cd10747">
    <property type="entry name" value="DnaJ_C"/>
    <property type="match status" value="1"/>
</dbReference>
<gene>
    <name evidence="8" type="ORF">FYJ60_03420</name>
</gene>
<dbReference type="InterPro" id="IPR036869">
    <property type="entry name" value="J_dom_sf"/>
</dbReference>
<evidence type="ECO:0000313" key="9">
    <source>
        <dbReference type="Proteomes" id="UP000466864"/>
    </source>
</evidence>
<dbReference type="GO" id="GO:0051082">
    <property type="term" value="F:unfolded protein binding"/>
    <property type="evidence" value="ECO:0007669"/>
    <property type="project" value="InterPro"/>
</dbReference>
<protein>
    <submittedName>
        <fullName evidence="8">DnaJ domain-containing protein</fullName>
    </submittedName>
</protein>
<proteinExistence type="predicted"/>
<dbReference type="GO" id="GO:0042026">
    <property type="term" value="P:protein refolding"/>
    <property type="evidence" value="ECO:0007669"/>
    <property type="project" value="TreeGrafter"/>
</dbReference>
<dbReference type="SUPFAM" id="SSF46565">
    <property type="entry name" value="Chaperone J-domain"/>
    <property type="match status" value="1"/>
</dbReference>
<keyword evidence="2" id="KW-0479">Metal-binding</keyword>
<keyword evidence="4" id="KW-0863">Zinc-finger</keyword>
<name>A0A7X2TMP4_9FIRM</name>
<evidence type="ECO:0000256" key="6">
    <source>
        <dbReference type="ARBA" id="ARBA00023186"/>
    </source>
</evidence>
<organism evidence="8 9">
    <name type="scientific">Bilifractor porci</name>
    <dbReference type="NCBI Taxonomy" id="2606636"/>
    <lineage>
        <taxon>Bacteria</taxon>
        <taxon>Bacillati</taxon>
        <taxon>Bacillota</taxon>
        <taxon>Clostridia</taxon>
        <taxon>Lachnospirales</taxon>
        <taxon>Lachnospiraceae</taxon>
        <taxon>Bilifractor</taxon>
    </lineage>
</organism>
<dbReference type="Gene3D" id="2.60.260.20">
    <property type="entry name" value="Urease metallochaperone UreE, N-terminal domain"/>
    <property type="match status" value="2"/>
</dbReference>